<dbReference type="Proteomes" id="UP000242146">
    <property type="component" value="Unassembled WGS sequence"/>
</dbReference>
<dbReference type="EMBL" id="MCGT01000005">
    <property type="protein sequence ID" value="ORX59571.1"/>
    <property type="molecule type" value="Genomic_DNA"/>
</dbReference>
<evidence type="ECO:0000313" key="4">
    <source>
        <dbReference type="Proteomes" id="UP000242146"/>
    </source>
</evidence>
<comment type="caution">
    <text evidence="3">The sequence shown here is derived from an EMBL/GenBank/DDBJ whole genome shotgun (WGS) entry which is preliminary data.</text>
</comment>
<dbReference type="SUPFAM" id="SSF52540">
    <property type="entry name" value="P-loop containing nucleoside triphosphate hydrolases"/>
    <property type="match status" value="1"/>
</dbReference>
<reference evidence="3 4" key="1">
    <citation type="submission" date="2016-07" db="EMBL/GenBank/DDBJ databases">
        <title>Pervasive Adenine N6-methylation of Active Genes in Fungi.</title>
        <authorList>
            <consortium name="DOE Joint Genome Institute"/>
            <person name="Mondo S.J."/>
            <person name="Dannebaum R.O."/>
            <person name="Kuo R.C."/>
            <person name="Labutti K."/>
            <person name="Haridas S."/>
            <person name="Kuo A."/>
            <person name="Salamov A."/>
            <person name="Ahrendt S.R."/>
            <person name="Lipzen A."/>
            <person name="Sullivan W."/>
            <person name="Andreopoulos W.B."/>
            <person name="Clum A."/>
            <person name="Lindquist E."/>
            <person name="Daum C."/>
            <person name="Ramamoorthy G.K."/>
            <person name="Gryganskyi A."/>
            <person name="Culley D."/>
            <person name="Magnuson J.K."/>
            <person name="James T.Y."/>
            <person name="O'Malley M.A."/>
            <person name="Stajich J.E."/>
            <person name="Spatafora J.W."/>
            <person name="Visel A."/>
            <person name="Grigoriev I.V."/>
        </authorList>
    </citation>
    <scope>NUCLEOTIDE SEQUENCE [LARGE SCALE GENOMIC DNA]</scope>
    <source>
        <strain evidence="3 4">NRRL 3301</strain>
    </source>
</reference>
<comment type="similarity">
    <text evidence="1">Belongs to the TRAFAC class TrmE-Era-EngA-EngB-Septin-like GTPase superfamily. Septin GTPase family.</text>
</comment>
<dbReference type="GO" id="GO:0051301">
    <property type="term" value="P:cell division"/>
    <property type="evidence" value="ECO:0007669"/>
    <property type="project" value="UniProtKB-KW"/>
</dbReference>
<name>A0A1X2GSK0_9FUNG</name>
<keyword evidence="1" id="KW-0342">GTP-binding</keyword>
<dbReference type="Gene3D" id="3.40.50.300">
    <property type="entry name" value="P-loop containing nucleotide triphosphate hydrolases"/>
    <property type="match status" value="1"/>
</dbReference>
<dbReference type="AlphaFoldDB" id="A0A1X2GSK0"/>
<sequence>MLYNAYSQKLAGSSRTRKEATSYLNVMVVGASGTGKTAFVRTFCERMKNQVIQGTFKESKPMVLKDTLRSTDELYSVSMHFEEDGQRTAFTIVDTPGFNKGFAMDQQLRYLAKYIDHQFERTLAEESKLKRDAKALDTHIHSCIYFLDVSQMIKQQNQVQGISDVDRYVIKLLSSRVNVIPVIGKADTLTILQREQLKRAFRRDIFDMHKIPLYGFIDVEDDDFEQDSPFPYPPPPEPMRNRLRGVLGAESLDKIIDMLQECVDEDDDDDARTMIDYLESMPLTVMSYEEDPDTGRPLQAPGSTASLLAIDDAGDDTPYPPSSPMSLPKRLAASNRVRSNSAFSKASLSRFYPWAVVDCCNPDHCDFEKLRSLLLQSHRDMLRIDTFERYYEQYRTDQLLSRKVDKMGILKSDEHNISLV</sequence>
<protein>
    <submittedName>
        <fullName evidence="3">Cell division/GTP binding protein</fullName>
    </submittedName>
</protein>
<dbReference type="InterPro" id="IPR027417">
    <property type="entry name" value="P-loop_NTPase"/>
</dbReference>
<keyword evidence="3" id="KW-0131">Cell cycle</keyword>
<proteinExistence type="inferred from homology"/>
<feature type="domain" description="Septin-type G" evidence="2">
    <location>
        <begin position="20"/>
        <end position="401"/>
    </location>
</feature>
<dbReference type="InterPro" id="IPR030379">
    <property type="entry name" value="G_SEPTIN_dom"/>
</dbReference>
<dbReference type="STRING" id="101127.A0A1X2GSK0"/>
<organism evidence="3 4">
    <name type="scientific">Hesseltinella vesiculosa</name>
    <dbReference type="NCBI Taxonomy" id="101127"/>
    <lineage>
        <taxon>Eukaryota</taxon>
        <taxon>Fungi</taxon>
        <taxon>Fungi incertae sedis</taxon>
        <taxon>Mucoromycota</taxon>
        <taxon>Mucoromycotina</taxon>
        <taxon>Mucoromycetes</taxon>
        <taxon>Mucorales</taxon>
        <taxon>Cunninghamellaceae</taxon>
        <taxon>Hesseltinella</taxon>
    </lineage>
</organism>
<keyword evidence="3" id="KW-0132">Cell division</keyword>
<dbReference type="GO" id="GO:0005525">
    <property type="term" value="F:GTP binding"/>
    <property type="evidence" value="ECO:0007669"/>
    <property type="project" value="UniProtKB-KW"/>
</dbReference>
<keyword evidence="4" id="KW-1185">Reference proteome</keyword>
<dbReference type="PROSITE" id="PS51719">
    <property type="entry name" value="G_SEPTIN"/>
    <property type="match status" value="1"/>
</dbReference>
<evidence type="ECO:0000256" key="1">
    <source>
        <dbReference type="RuleBase" id="RU004560"/>
    </source>
</evidence>
<evidence type="ECO:0000313" key="3">
    <source>
        <dbReference type="EMBL" id="ORX59571.1"/>
    </source>
</evidence>
<accession>A0A1X2GSK0</accession>
<dbReference type="Pfam" id="PF00735">
    <property type="entry name" value="Septin"/>
    <property type="match status" value="2"/>
</dbReference>
<dbReference type="OrthoDB" id="416553at2759"/>
<evidence type="ECO:0000259" key="2">
    <source>
        <dbReference type="PROSITE" id="PS51719"/>
    </source>
</evidence>
<dbReference type="PANTHER" id="PTHR18884">
    <property type="entry name" value="SEPTIN"/>
    <property type="match status" value="1"/>
</dbReference>
<gene>
    <name evidence="3" type="ORF">DM01DRAFT_1317675</name>
</gene>
<keyword evidence="1" id="KW-0547">Nucleotide-binding</keyword>